<evidence type="ECO:0000313" key="3">
    <source>
        <dbReference type="Proteomes" id="UP001595916"/>
    </source>
</evidence>
<comment type="caution">
    <text evidence="2">The sequence shown here is derived from an EMBL/GenBank/DDBJ whole genome shotgun (WGS) entry which is preliminary data.</text>
</comment>
<evidence type="ECO:0000313" key="2">
    <source>
        <dbReference type="EMBL" id="MFC4803571.1"/>
    </source>
</evidence>
<reference evidence="3" key="1">
    <citation type="journal article" date="2019" name="Int. J. Syst. Evol. Microbiol.">
        <title>The Global Catalogue of Microorganisms (GCM) 10K type strain sequencing project: providing services to taxonomists for standard genome sequencing and annotation.</title>
        <authorList>
            <consortium name="The Broad Institute Genomics Platform"/>
            <consortium name="The Broad Institute Genome Sequencing Center for Infectious Disease"/>
            <person name="Wu L."/>
            <person name="Ma J."/>
        </authorList>
    </citation>
    <scope>NUCLEOTIDE SEQUENCE [LARGE SCALE GENOMIC DNA]</scope>
    <source>
        <strain evidence="3">CCUG 46385</strain>
    </source>
</reference>
<keyword evidence="3" id="KW-1185">Reference proteome</keyword>
<feature type="signal peptide" evidence="1">
    <location>
        <begin position="1"/>
        <end position="20"/>
    </location>
</feature>
<accession>A0ABV9QLL7</accession>
<gene>
    <name evidence="2" type="ORF">ACFO4R_00600</name>
</gene>
<dbReference type="PROSITE" id="PS51257">
    <property type="entry name" value="PROKAR_LIPOPROTEIN"/>
    <property type="match status" value="1"/>
</dbReference>
<feature type="chain" id="PRO_5046792156" description="Lipocalin-like domain-containing protein" evidence="1">
    <location>
        <begin position="21"/>
        <end position="236"/>
    </location>
</feature>
<proteinExistence type="predicted"/>
<sequence>MKKQMKILSLLAICVLFLSACGGSKPSSYDGKWIAVSTEAMGIQMSAEESFSGEFSLEINGTGKLKVKLENQEHSAPWVEKDGKIVINIDGEEMVGTPGENTLTFDNIMGQGLKVIFAKEGTDAMNPENYLPEASKAMIGSWKTESVKDALGQELSEVEGFKDINEALLMDFKGDGTVDVTFLGESLGTLPWSIAFATGTIDLDKYTILFEEPVDGKLKISVSNSDMYYDFICVKQ</sequence>
<evidence type="ECO:0008006" key="4">
    <source>
        <dbReference type="Google" id="ProtNLM"/>
    </source>
</evidence>
<evidence type="ECO:0000256" key="1">
    <source>
        <dbReference type="SAM" id="SignalP"/>
    </source>
</evidence>
<dbReference type="Proteomes" id="UP001595916">
    <property type="component" value="Unassembled WGS sequence"/>
</dbReference>
<name>A0ABV9QLL7_9FIRM</name>
<dbReference type="EMBL" id="JBHSHL010000003">
    <property type="protein sequence ID" value="MFC4803571.1"/>
    <property type="molecule type" value="Genomic_DNA"/>
</dbReference>
<protein>
    <recommendedName>
        <fullName evidence="4">Lipocalin-like domain-containing protein</fullName>
    </recommendedName>
</protein>
<keyword evidence="1" id="KW-0732">Signal</keyword>
<organism evidence="2 3">
    <name type="scientific">Filifactor villosus</name>
    <dbReference type="NCBI Taxonomy" id="29374"/>
    <lineage>
        <taxon>Bacteria</taxon>
        <taxon>Bacillati</taxon>
        <taxon>Bacillota</taxon>
        <taxon>Clostridia</taxon>
        <taxon>Peptostreptococcales</taxon>
        <taxon>Filifactoraceae</taxon>
        <taxon>Filifactor</taxon>
    </lineage>
</organism>
<dbReference type="RefSeq" id="WP_379787013.1">
    <property type="nucleotide sequence ID" value="NZ_JBHSHL010000003.1"/>
</dbReference>